<evidence type="ECO:0000313" key="10">
    <source>
        <dbReference type="Proteomes" id="UP001064632"/>
    </source>
</evidence>
<dbReference type="SUPFAM" id="SSF54534">
    <property type="entry name" value="FKBP-like"/>
    <property type="match status" value="2"/>
</dbReference>
<dbReference type="SUPFAM" id="SSF109998">
    <property type="entry name" value="Triger factor/SurA peptide-binding domain-like"/>
    <property type="match status" value="1"/>
</dbReference>
<comment type="domain">
    <text evidence="7">The PPIase activity resides only in the second parvulin domain. The N-terminal region and the C-terminal tail are necessary and sufficient for the chaperone activity of SurA. The PPIase activity is dispensable for SurA to function as a chaperone. The N-terminal region and the C-terminal tail are also required for porin recognition.</text>
</comment>
<dbReference type="PANTHER" id="PTHR47637">
    <property type="entry name" value="CHAPERONE SURA"/>
    <property type="match status" value="1"/>
</dbReference>
<feature type="signal peptide" evidence="7">
    <location>
        <begin position="1"/>
        <end position="23"/>
    </location>
</feature>
<protein>
    <recommendedName>
        <fullName evidence="7">Chaperone SurA</fullName>
    </recommendedName>
    <alternativeName>
        <fullName evidence="7">Peptidyl-prolyl cis-trans isomerase SurA</fullName>
        <shortName evidence="7">PPIase SurA</shortName>
        <ecNumber evidence="7">5.2.1.8</ecNumber>
    </alternativeName>
    <alternativeName>
        <fullName evidence="7">Rotamase SurA</fullName>
    </alternativeName>
</protein>
<dbReference type="EMBL" id="CP104694">
    <property type="protein sequence ID" value="UXI67439.1"/>
    <property type="molecule type" value="Genomic_DNA"/>
</dbReference>
<evidence type="ECO:0000256" key="1">
    <source>
        <dbReference type="ARBA" id="ARBA00022729"/>
    </source>
</evidence>
<feature type="chain" id="PRO_5044936525" description="Chaperone SurA" evidence="7">
    <location>
        <begin position="24"/>
        <end position="447"/>
    </location>
</feature>
<keyword evidence="4 7" id="KW-0697">Rotamase</keyword>
<dbReference type="Proteomes" id="UP001064632">
    <property type="component" value="Chromosome"/>
</dbReference>
<evidence type="ECO:0000256" key="2">
    <source>
        <dbReference type="ARBA" id="ARBA00022737"/>
    </source>
</evidence>
<proteinExistence type="inferred from homology"/>
<comment type="subcellular location">
    <subcellularLocation>
        <location evidence="7">Periplasm</location>
    </subcellularLocation>
    <text evidence="7">Is capable of associating with the outer membrane.</text>
</comment>
<evidence type="ECO:0000259" key="8">
    <source>
        <dbReference type="PROSITE" id="PS50198"/>
    </source>
</evidence>
<comment type="function">
    <text evidence="7">Chaperone involved in the correct folding and assembly of outer membrane proteins. Recognizes specific patterns of aromatic residues and the orientation of their side chains, which are found more frequently in integral outer membrane proteins. May act in both early periplasmic and late outer membrane-associated steps of protein maturation.</text>
</comment>
<evidence type="ECO:0000313" key="9">
    <source>
        <dbReference type="EMBL" id="UXI67439.1"/>
    </source>
</evidence>
<keyword evidence="10" id="KW-1185">Reference proteome</keyword>
<dbReference type="GO" id="GO:0003755">
    <property type="term" value="F:peptidyl-prolyl cis-trans isomerase activity"/>
    <property type="evidence" value="ECO:0007669"/>
    <property type="project" value="UniProtKB-EC"/>
</dbReference>
<name>A0ABY6BC54_9GAMM</name>
<reference evidence="9" key="1">
    <citation type="submission" date="2022-09" db="EMBL/GenBank/DDBJ databases">
        <title>Tahibacter sp. nov., isolated from a fresh water.</title>
        <authorList>
            <person name="Baek J.H."/>
            <person name="Lee J.K."/>
            <person name="Kim J.M."/>
            <person name="Jeon C.O."/>
        </authorList>
    </citation>
    <scope>NUCLEOTIDE SEQUENCE</scope>
    <source>
        <strain evidence="9">W38</strain>
    </source>
</reference>
<keyword evidence="3 7" id="KW-0574">Periplasm</keyword>
<dbReference type="InterPro" id="IPR015391">
    <property type="entry name" value="SurA_N"/>
</dbReference>
<keyword evidence="2 7" id="KW-0677">Repeat</keyword>
<dbReference type="InterPro" id="IPR050280">
    <property type="entry name" value="OMP_Chaperone_SurA"/>
</dbReference>
<gene>
    <name evidence="7" type="primary">surA</name>
    <name evidence="9" type="ORF">N4264_22310</name>
</gene>
<keyword evidence="5 7" id="KW-0143">Chaperone</keyword>
<evidence type="ECO:0000256" key="7">
    <source>
        <dbReference type="HAMAP-Rule" id="MF_01183"/>
    </source>
</evidence>
<dbReference type="PROSITE" id="PS50198">
    <property type="entry name" value="PPIC_PPIASE_2"/>
    <property type="match status" value="2"/>
</dbReference>
<evidence type="ECO:0000256" key="6">
    <source>
        <dbReference type="ARBA" id="ARBA00023235"/>
    </source>
</evidence>
<evidence type="ECO:0000256" key="3">
    <source>
        <dbReference type="ARBA" id="ARBA00022764"/>
    </source>
</evidence>
<dbReference type="Gene3D" id="1.10.4030.10">
    <property type="entry name" value="Porin chaperone SurA, peptide-binding domain"/>
    <property type="match status" value="1"/>
</dbReference>
<keyword evidence="1 7" id="KW-0732">Signal</keyword>
<comment type="catalytic activity">
    <reaction evidence="7">
        <text>[protein]-peptidylproline (omega=180) = [protein]-peptidylproline (omega=0)</text>
        <dbReference type="Rhea" id="RHEA:16237"/>
        <dbReference type="Rhea" id="RHEA-COMP:10747"/>
        <dbReference type="Rhea" id="RHEA-COMP:10748"/>
        <dbReference type="ChEBI" id="CHEBI:83833"/>
        <dbReference type="ChEBI" id="CHEBI:83834"/>
        <dbReference type="EC" id="5.2.1.8"/>
    </reaction>
</comment>
<dbReference type="EC" id="5.2.1.8" evidence="7"/>
<sequence precursor="true">MKKFALAFALTVSFAAGMPSAQAQMLDSEPLDSIVAVVDEDVVLKSQLDRAVGQIVAQYQRNPQQLPPRNILERQVLDRLIMTRLQVARAEQTGVRIGDVEIDQAVASVARQNKMDVDQLRSALARDGLSYTEFRSNLHDELVTQRLRQRVAQSAQATDAEVDILLAGNSLKTGEVRLSHILINLPDGASAQQIQAAKEKADKVRRELESGEDFAAVAIRSSDAPDALDGGDLGWRRYDQVPGMFADLLQGMSVGQVTPAVRGPSGFHILKLVDQREQGKQVVTEFHALHMMIKIDELVSATDAEKKIRDLRQRIVDKGEDFGQLAKAHSQDNTTANNNGDMGWFPIDTYGQQVGEVIARLKDGEVSEPFRSNVGYHFVKRLGMRELDRTDDNRRQQAREAIQQRKAEDDFENLMRQLRSEAFIEFRLPGFDAKGEPTQGSASGSKS</sequence>
<evidence type="ECO:0000256" key="4">
    <source>
        <dbReference type="ARBA" id="ARBA00023110"/>
    </source>
</evidence>
<dbReference type="InterPro" id="IPR000297">
    <property type="entry name" value="PPIase_PpiC"/>
</dbReference>
<dbReference type="RefSeq" id="WP_261694409.1">
    <property type="nucleotide sequence ID" value="NZ_CP104694.1"/>
</dbReference>
<dbReference type="HAMAP" id="MF_01183">
    <property type="entry name" value="Chaperone_SurA"/>
    <property type="match status" value="1"/>
</dbReference>
<dbReference type="Pfam" id="PF09312">
    <property type="entry name" value="SurA_N"/>
    <property type="match status" value="1"/>
</dbReference>
<feature type="domain" description="PpiC" evidence="8">
    <location>
        <begin position="173"/>
        <end position="274"/>
    </location>
</feature>
<keyword evidence="6 7" id="KW-0413">Isomerase</keyword>
<dbReference type="InterPro" id="IPR023034">
    <property type="entry name" value="PPIase_SurA"/>
</dbReference>
<dbReference type="InterPro" id="IPR027304">
    <property type="entry name" value="Trigger_fact/SurA_dom_sf"/>
</dbReference>
<dbReference type="Pfam" id="PF00639">
    <property type="entry name" value="Rotamase"/>
    <property type="match status" value="2"/>
</dbReference>
<evidence type="ECO:0000256" key="5">
    <source>
        <dbReference type="ARBA" id="ARBA00023186"/>
    </source>
</evidence>
<accession>A0ABY6BC54</accession>
<dbReference type="InterPro" id="IPR046357">
    <property type="entry name" value="PPIase_dom_sf"/>
</dbReference>
<organism evidence="9 10">
    <name type="scientific">Tahibacter amnicola</name>
    <dbReference type="NCBI Taxonomy" id="2976241"/>
    <lineage>
        <taxon>Bacteria</taxon>
        <taxon>Pseudomonadati</taxon>
        <taxon>Pseudomonadota</taxon>
        <taxon>Gammaproteobacteria</taxon>
        <taxon>Lysobacterales</taxon>
        <taxon>Rhodanobacteraceae</taxon>
        <taxon>Tahibacter</taxon>
    </lineage>
</organism>
<dbReference type="Gene3D" id="3.10.50.40">
    <property type="match status" value="2"/>
</dbReference>
<feature type="domain" description="PpiC" evidence="8">
    <location>
        <begin position="283"/>
        <end position="383"/>
    </location>
</feature>
<dbReference type="PANTHER" id="PTHR47637:SF1">
    <property type="entry name" value="CHAPERONE SURA"/>
    <property type="match status" value="1"/>
</dbReference>